<dbReference type="EMBL" id="JANBVN010000116">
    <property type="protein sequence ID" value="KAJ9143141.1"/>
    <property type="molecule type" value="Genomic_DNA"/>
</dbReference>
<dbReference type="GO" id="GO:0032982">
    <property type="term" value="C:myosin filament"/>
    <property type="evidence" value="ECO:0007669"/>
    <property type="project" value="TreeGrafter"/>
</dbReference>
<evidence type="ECO:0000256" key="1">
    <source>
        <dbReference type="SAM" id="Coils"/>
    </source>
</evidence>
<dbReference type="AlphaFoldDB" id="A0AA38RK13"/>
<dbReference type="SUPFAM" id="SSF57997">
    <property type="entry name" value="Tropomyosin"/>
    <property type="match status" value="1"/>
</dbReference>
<dbReference type="GO" id="GO:0016460">
    <property type="term" value="C:myosin II complex"/>
    <property type="evidence" value="ECO:0007669"/>
    <property type="project" value="TreeGrafter"/>
</dbReference>
<feature type="coiled-coil region" evidence="1">
    <location>
        <begin position="38"/>
        <end position="426"/>
    </location>
</feature>
<feature type="compositionally biased region" description="Basic residues" evidence="2">
    <location>
        <begin position="795"/>
        <end position="805"/>
    </location>
</feature>
<name>A0AA38RK13_9PEZI</name>
<dbReference type="Proteomes" id="UP001174691">
    <property type="component" value="Unassembled WGS sequence"/>
</dbReference>
<accession>A0AA38RK13</accession>
<protein>
    <submittedName>
        <fullName evidence="3">Structural maintenance of chromosomes protein 6</fullName>
    </submittedName>
</protein>
<reference evidence="3" key="1">
    <citation type="submission" date="2022-07" db="EMBL/GenBank/DDBJ databases">
        <title>Fungi with potential for degradation of polypropylene.</title>
        <authorList>
            <person name="Gostincar C."/>
        </authorList>
    </citation>
    <scope>NUCLEOTIDE SEQUENCE</scope>
    <source>
        <strain evidence="3">EXF-13287</strain>
    </source>
</reference>
<dbReference type="GO" id="GO:0005737">
    <property type="term" value="C:cytoplasm"/>
    <property type="evidence" value="ECO:0007669"/>
    <property type="project" value="TreeGrafter"/>
</dbReference>
<organism evidence="3 4">
    <name type="scientific">Coniochaeta hoffmannii</name>
    <dbReference type="NCBI Taxonomy" id="91930"/>
    <lineage>
        <taxon>Eukaryota</taxon>
        <taxon>Fungi</taxon>
        <taxon>Dikarya</taxon>
        <taxon>Ascomycota</taxon>
        <taxon>Pezizomycotina</taxon>
        <taxon>Sordariomycetes</taxon>
        <taxon>Sordariomycetidae</taxon>
        <taxon>Coniochaetales</taxon>
        <taxon>Coniochaetaceae</taxon>
        <taxon>Coniochaeta</taxon>
    </lineage>
</organism>
<dbReference type="PANTHER" id="PTHR45615:SF40">
    <property type="entry name" value="MYOSIN HEAVY CHAIN, NON-MUSCLE"/>
    <property type="match status" value="1"/>
</dbReference>
<evidence type="ECO:0000313" key="4">
    <source>
        <dbReference type="Proteomes" id="UP001174691"/>
    </source>
</evidence>
<feature type="region of interest" description="Disordered" evidence="2">
    <location>
        <begin position="793"/>
        <end position="834"/>
    </location>
</feature>
<dbReference type="Gene3D" id="1.10.287.1490">
    <property type="match status" value="1"/>
</dbReference>
<keyword evidence="1" id="KW-0175">Coiled coil</keyword>
<evidence type="ECO:0000313" key="3">
    <source>
        <dbReference type="EMBL" id="KAJ9143141.1"/>
    </source>
</evidence>
<proteinExistence type="predicted"/>
<evidence type="ECO:0000256" key="2">
    <source>
        <dbReference type="SAM" id="MobiDB-lite"/>
    </source>
</evidence>
<dbReference type="GO" id="GO:0051015">
    <property type="term" value="F:actin filament binding"/>
    <property type="evidence" value="ECO:0007669"/>
    <property type="project" value="TreeGrafter"/>
</dbReference>
<gene>
    <name evidence="3" type="ORF">NKR19_g6992</name>
</gene>
<comment type="caution">
    <text evidence="3">The sequence shown here is derived from an EMBL/GenBank/DDBJ whole genome shotgun (WGS) entry which is preliminary data.</text>
</comment>
<feature type="region of interest" description="Disordered" evidence="2">
    <location>
        <begin position="709"/>
        <end position="750"/>
    </location>
</feature>
<dbReference type="PANTHER" id="PTHR45615">
    <property type="entry name" value="MYOSIN HEAVY CHAIN, NON-MUSCLE"/>
    <property type="match status" value="1"/>
</dbReference>
<keyword evidence="4" id="KW-1185">Reference proteome</keyword>
<sequence length="834" mass="91728">MGATETEAVPVVDSVVRAIHNLTTDANYKLVSDVFSEAMFLRDQNRSLKTAKRELLEEYRSFRNELEEQEKKLKGENDSLKDRLEEKDKEIAELKNTKTQLTEAKDLLDAQLLEKDNSLAALTEAKDALELDKASLEAKFAEKDAELAEIIAAKSALLEEKAALQSTAEQQAKELATLREEREAIEASLSDKTKEVEALTEEKVRLIGEISTLETAAAEKDAELEGLRAEKAALVEEKGTLESQLSQKEKEVCDLQEARTRLESDLSEVKGCRAQLETQLAEANTKIETQDAEAESAAKEIATLRADADESKTALAGMKDELDKITTTAEEQKARGNSLETELRDMAAKAVEQAAHVEALEGEVTDLTRKVEETVTRTEALEGDLEGATRLSNERATRIQALESEISAMTTTANEARARVEFLETELGVVTGKAEQLQTDLATTSEDLRGKNARLAVLDGYRVALRSESEDTYVQILDTIWTSIAGLVETQFRQDLDPSVLGDESCWANLRQSEYLKSARHIPLPPSNSPTAKQMRVAAVLAVLSRSLHRYIFRPVYLAEDCDGDECVVDILRAIACDDPTREEHTRATLLAMLPDKQKASAAKRVSTVVREVSWSVQHLLSALQYEAFCTGLETACKLACVQWMRIQLAQMKIEPYFGPPYDNWDWQVLPLPAFECSEEGVHLHGDGDDQEGAAVVDDTDDVVVEIGRPVEDLPLTPRSGGGRLIDQEDQKSARSSPRPTPDCDGESEVGPDEIMLVVWPSMCALENGELDSITQGLVISKDQVRAALDEVRGRGRRPTTKRARTLSMPGRGVSGPAGQGFLSRGDGDGSKNG</sequence>
<dbReference type="GO" id="GO:0000146">
    <property type="term" value="F:microfilament motor activity"/>
    <property type="evidence" value="ECO:0007669"/>
    <property type="project" value="TreeGrafter"/>
</dbReference>